<keyword evidence="2" id="KW-1185">Reference proteome</keyword>
<protein>
    <submittedName>
        <fullName evidence="1">Uncharacterized protein</fullName>
    </submittedName>
</protein>
<reference evidence="1 2" key="1">
    <citation type="submission" date="2019-04" db="EMBL/GenBank/DDBJ databases">
        <title>High contiguity whole genome sequence and gene annotation resource for two Venturia nashicola isolates.</title>
        <authorList>
            <person name="Prokchorchik M."/>
            <person name="Won K."/>
            <person name="Lee Y."/>
            <person name="Choi E.D."/>
            <person name="Segonzac C."/>
            <person name="Sohn K.H."/>
        </authorList>
    </citation>
    <scope>NUCLEOTIDE SEQUENCE [LARGE SCALE GENOMIC DNA]</scope>
    <source>
        <strain evidence="1 2">PRI2</strain>
    </source>
</reference>
<evidence type="ECO:0000313" key="1">
    <source>
        <dbReference type="EMBL" id="TID18888.1"/>
    </source>
</evidence>
<dbReference type="Proteomes" id="UP000298493">
    <property type="component" value="Unassembled WGS sequence"/>
</dbReference>
<accession>A0A4Z1NZ18</accession>
<dbReference type="AlphaFoldDB" id="A0A4Z1NZ18"/>
<sequence>MLFHIIFSNLQNDLLSNFTRKGEKGDRLLAELLTRPSFRGVDCALGIGWQVGGNHERAIRTFTLSAITSHIAEGMSPFSLHRDARLSL</sequence>
<proteinExistence type="predicted"/>
<gene>
    <name evidence="1" type="ORF">E6O75_ATG06009</name>
</gene>
<dbReference type="EMBL" id="SNSC02000013">
    <property type="protein sequence ID" value="TID18888.1"/>
    <property type="molecule type" value="Genomic_DNA"/>
</dbReference>
<comment type="caution">
    <text evidence="1">The sequence shown here is derived from an EMBL/GenBank/DDBJ whole genome shotgun (WGS) entry which is preliminary data.</text>
</comment>
<name>A0A4Z1NZ18_9PEZI</name>
<evidence type="ECO:0000313" key="2">
    <source>
        <dbReference type="Proteomes" id="UP000298493"/>
    </source>
</evidence>
<organism evidence="1 2">
    <name type="scientific">Venturia nashicola</name>
    <dbReference type="NCBI Taxonomy" id="86259"/>
    <lineage>
        <taxon>Eukaryota</taxon>
        <taxon>Fungi</taxon>
        <taxon>Dikarya</taxon>
        <taxon>Ascomycota</taxon>
        <taxon>Pezizomycotina</taxon>
        <taxon>Dothideomycetes</taxon>
        <taxon>Pleosporomycetidae</taxon>
        <taxon>Venturiales</taxon>
        <taxon>Venturiaceae</taxon>
        <taxon>Venturia</taxon>
    </lineage>
</organism>